<reference evidence="1" key="1">
    <citation type="journal article" date="2022" name="Int. J. Mol. Sci.">
        <title>Draft Genome of Tanacetum Coccineum: Genomic Comparison of Closely Related Tanacetum-Family Plants.</title>
        <authorList>
            <person name="Yamashiro T."/>
            <person name="Shiraishi A."/>
            <person name="Nakayama K."/>
            <person name="Satake H."/>
        </authorList>
    </citation>
    <scope>NUCLEOTIDE SEQUENCE</scope>
</reference>
<comment type="caution">
    <text evidence="1">The sequence shown here is derived from an EMBL/GenBank/DDBJ whole genome shotgun (WGS) entry which is preliminary data.</text>
</comment>
<name>A0ABQ5A9A4_9ASTR</name>
<reference evidence="1" key="2">
    <citation type="submission" date="2022-01" db="EMBL/GenBank/DDBJ databases">
        <authorList>
            <person name="Yamashiro T."/>
            <person name="Shiraishi A."/>
            <person name="Satake H."/>
            <person name="Nakayama K."/>
        </authorList>
    </citation>
    <scope>NUCLEOTIDE SEQUENCE</scope>
</reference>
<evidence type="ECO:0000313" key="2">
    <source>
        <dbReference type="Proteomes" id="UP001151760"/>
    </source>
</evidence>
<dbReference type="EMBL" id="BQNB010012032">
    <property type="protein sequence ID" value="GJS98291.1"/>
    <property type="molecule type" value="Genomic_DNA"/>
</dbReference>
<keyword evidence="2" id="KW-1185">Reference proteome</keyword>
<gene>
    <name evidence="1" type="ORF">Tco_0819461</name>
</gene>
<evidence type="ECO:0008006" key="3">
    <source>
        <dbReference type="Google" id="ProtNLM"/>
    </source>
</evidence>
<protein>
    <recommendedName>
        <fullName evidence="3">Transmembrane protein</fullName>
    </recommendedName>
</protein>
<accession>A0ABQ5A9A4</accession>
<dbReference type="Proteomes" id="UP001151760">
    <property type="component" value="Unassembled WGS sequence"/>
</dbReference>
<organism evidence="1 2">
    <name type="scientific">Tanacetum coccineum</name>
    <dbReference type="NCBI Taxonomy" id="301880"/>
    <lineage>
        <taxon>Eukaryota</taxon>
        <taxon>Viridiplantae</taxon>
        <taxon>Streptophyta</taxon>
        <taxon>Embryophyta</taxon>
        <taxon>Tracheophyta</taxon>
        <taxon>Spermatophyta</taxon>
        <taxon>Magnoliopsida</taxon>
        <taxon>eudicotyledons</taxon>
        <taxon>Gunneridae</taxon>
        <taxon>Pentapetalae</taxon>
        <taxon>asterids</taxon>
        <taxon>campanulids</taxon>
        <taxon>Asterales</taxon>
        <taxon>Asteraceae</taxon>
        <taxon>Asteroideae</taxon>
        <taxon>Anthemideae</taxon>
        <taxon>Anthemidinae</taxon>
        <taxon>Tanacetum</taxon>
    </lineage>
</organism>
<evidence type="ECO:0000313" key="1">
    <source>
        <dbReference type="EMBL" id="GJS98291.1"/>
    </source>
</evidence>
<proteinExistence type="predicted"/>
<sequence>MAVVDGVRWHWCKTMIGVVGCGDGVGGGIGVWVGLMLATMVGSDVALVVCGSVVAKMIDGGGSGSRLEM</sequence>